<sequence length="158" mass="17282">MTMAISPDIGYLADRPEALPVLERLFQTEWPDYYGADGPGDARQDLLAYSSRNHLPVGLVAFVGPEPCGVVALKSESITTHKHFSPWVAGGMVAPQYRGYGIGAQMALALEEVARSLGFKVIYSGTSTANSLLLREGWQFIELVLYNGEEVSIYEKVL</sequence>
<dbReference type="Pfam" id="PF00583">
    <property type="entry name" value="Acetyltransf_1"/>
    <property type="match status" value="1"/>
</dbReference>
<keyword evidence="2" id="KW-0012">Acyltransferase</keyword>
<dbReference type="CDD" id="cd04301">
    <property type="entry name" value="NAT_SF"/>
    <property type="match status" value="1"/>
</dbReference>
<accession>A0ABW3U8X5</accession>
<dbReference type="PROSITE" id="PS51186">
    <property type="entry name" value="GNAT"/>
    <property type="match status" value="1"/>
</dbReference>
<dbReference type="InterPro" id="IPR016181">
    <property type="entry name" value="Acyl_CoA_acyltransferase"/>
</dbReference>
<name>A0ABW3U8X5_9GAMM</name>
<dbReference type="RefSeq" id="WP_241292307.1">
    <property type="nucleotide sequence ID" value="NZ_JAKJXI010000002.1"/>
</dbReference>
<proteinExistence type="predicted"/>
<evidence type="ECO:0000313" key="2">
    <source>
        <dbReference type="EMBL" id="MFD1216989.1"/>
    </source>
</evidence>
<evidence type="ECO:0000259" key="1">
    <source>
        <dbReference type="PROSITE" id="PS51186"/>
    </source>
</evidence>
<dbReference type="EMBL" id="JBHTLR010000008">
    <property type="protein sequence ID" value="MFD1216989.1"/>
    <property type="molecule type" value="Genomic_DNA"/>
</dbReference>
<keyword evidence="2" id="KW-0808">Transferase</keyword>
<protein>
    <submittedName>
        <fullName evidence="2">GNAT family N-acetyltransferase</fullName>
        <ecNumber evidence="2">2.3.-.-</ecNumber>
    </submittedName>
</protein>
<evidence type="ECO:0000313" key="3">
    <source>
        <dbReference type="Proteomes" id="UP001597264"/>
    </source>
</evidence>
<dbReference type="GO" id="GO:0016746">
    <property type="term" value="F:acyltransferase activity"/>
    <property type="evidence" value="ECO:0007669"/>
    <property type="project" value="UniProtKB-KW"/>
</dbReference>
<gene>
    <name evidence="2" type="ORF">ACFQ2X_10275</name>
</gene>
<dbReference type="Gene3D" id="3.40.630.30">
    <property type="match status" value="1"/>
</dbReference>
<feature type="domain" description="N-acetyltransferase" evidence="1">
    <location>
        <begin position="9"/>
        <end position="158"/>
    </location>
</feature>
<dbReference type="EC" id="2.3.-.-" evidence="2"/>
<organism evidence="2 3">
    <name type="scientific">Microbulbifer celer</name>
    <dbReference type="NCBI Taxonomy" id="435905"/>
    <lineage>
        <taxon>Bacteria</taxon>
        <taxon>Pseudomonadati</taxon>
        <taxon>Pseudomonadota</taxon>
        <taxon>Gammaproteobacteria</taxon>
        <taxon>Cellvibrionales</taxon>
        <taxon>Microbulbiferaceae</taxon>
        <taxon>Microbulbifer</taxon>
    </lineage>
</organism>
<comment type="caution">
    <text evidence="2">The sequence shown here is derived from an EMBL/GenBank/DDBJ whole genome shotgun (WGS) entry which is preliminary data.</text>
</comment>
<dbReference type="InterPro" id="IPR000182">
    <property type="entry name" value="GNAT_dom"/>
</dbReference>
<dbReference type="Proteomes" id="UP001597264">
    <property type="component" value="Unassembled WGS sequence"/>
</dbReference>
<keyword evidence="3" id="KW-1185">Reference proteome</keyword>
<dbReference type="SUPFAM" id="SSF55729">
    <property type="entry name" value="Acyl-CoA N-acyltransferases (Nat)"/>
    <property type="match status" value="1"/>
</dbReference>
<reference evidence="3" key="1">
    <citation type="journal article" date="2019" name="Int. J. Syst. Evol. Microbiol.">
        <title>The Global Catalogue of Microorganisms (GCM) 10K type strain sequencing project: providing services to taxonomists for standard genome sequencing and annotation.</title>
        <authorList>
            <consortium name="The Broad Institute Genomics Platform"/>
            <consortium name="The Broad Institute Genome Sequencing Center for Infectious Disease"/>
            <person name="Wu L."/>
            <person name="Ma J."/>
        </authorList>
    </citation>
    <scope>NUCLEOTIDE SEQUENCE [LARGE SCALE GENOMIC DNA]</scope>
    <source>
        <strain evidence="3">CCUG 54356</strain>
    </source>
</reference>